<dbReference type="InterPro" id="IPR029055">
    <property type="entry name" value="Ntn_hydrolases_N"/>
</dbReference>
<accession>A0ABM8QFB8</accession>
<protein>
    <submittedName>
        <fullName evidence="2">Proteasome subunit alpha</fullName>
    </submittedName>
</protein>
<dbReference type="SUPFAM" id="SSF56235">
    <property type="entry name" value="N-terminal nucleophile aminohydrolases (Ntn hydrolases)"/>
    <property type="match status" value="1"/>
</dbReference>
<evidence type="ECO:0000256" key="1">
    <source>
        <dbReference type="SAM" id="MobiDB-lite"/>
    </source>
</evidence>
<feature type="region of interest" description="Disordered" evidence="1">
    <location>
        <begin position="198"/>
        <end position="221"/>
    </location>
</feature>
<feature type="region of interest" description="Disordered" evidence="1">
    <location>
        <begin position="251"/>
        <end position="279"/>
    </location>
</feature>
<evidence type="ECO:0000313" key="2">
    <source>
        <dbReference type="EMBL" id="CAE6693728.1"/>
    </source>
</evidence>
<reference evidence="2 3" key="1">
    <citation type="submission" date="2021-02" db="EMBL/GenBank/DDBJ databases">
        <authorList>
            <person name="Han P."/>
        </authorList>
    </citation>
    <scope>NUCLEOTIDE SEQUENCE [LARGE SCALE GENOMIC DNA]</scope>
    <source>
        <strain evidence="2">Candidatus Nitrospira sp. ZN2</strain>
    </source>
</reference>
<feature type="compositionally biased region" description="Polar residues" evidence="1">
    <location>
        <begin position="209"/>
        <end position="221"/>
    </location>
</feature>
<dbReference type="GO" id="GO:0000502">
    <property type="term" value="C:proteasome complex"/>
    <property type="evidence" value="ECO:0007669"/>
    <property type="project" value="UniProtKB-KW"/>
</dbReference>
<dbReference type="Proteomes" id="UP000675880">
    <property type="component" value="Unassembled WGS sequence"/>
</dbReference>
<dbReference type="Gene3D" id="3.60.20.10">
    <property type="entry name" value="Glutamine Phosphoribosylpyrophosphate, subunit 1, domain 1"/>
    <property type="match status" value="1"/>
</dbReference>
<sequence length="279" mass="30297">MYEEPYRWIEAVGNRRHYLDEQFTKGTPVVASAYADGILMLTASRGTPKLYEIYDRIALGGMGHPADLEKLRFSLLEMAHIEGFNRSPSDVTGARLMKYGLAPAIKQAFEEIYKAPFIVKILLAELGTRPERDLFLTINYDGTFEESRRWAALGATAAVQAQMGRYLDSQPGFEQVPLRQALEAALCTWAVGSLAQAASDTAEGEEPSGPTSADNTASDASTLPDKASLLAHVQQIATEKSLECILLERNGPGSSKYRALRPDELGGLLPSGIRAGSSA</sequence>
<dbReference type="EMBL" id="CAJNBJ010000001">
    <property type="protein sequence ID" value="CAE6693728.1"/>
    <property type="molecule type" value="Genomic_DNA"/>
</dbReference>
<comment type="caution">
    <text evidence="2">The sequence shown here is derived from an EMBL/GenBank/DDBJ whole genome shotgun (WGS) entry which is preliminary data.</text>
</comment>
<proteinExistence type="predicted"/>
<dbReference type="RefSeq" id="WP_213040248.1">
    <property type="nucleotide sequence ID" value="NZ_CAJNBJ010000001.1"/>
</dbReference>
<name>A0ABM8QFB8_9BACT</name>
<keyword evidence="2" id="KW-0647">Proteasome</keyword>
<evidence type="ECO:0000313" key="3">
    <source>
        <dbReference type="Proteomes" id="UP000675880"/>
    </source>
</evidence>
<organism evidence="2 3">
    <name type="scientific">Nitrospira defluvii</name>
    <dbReference type="NCBI Taxonomy" id="330214"/>
    <lineage>
        <taxon>Bacteria</taxon>
        <taxon>Pseudomonadati</taxon>
        <taxon>Nitrospirota</taxon>
        <taxon>Nitrospiria</taxon>
        <taxon>Nitrospirales</taxon>
        <taxon>Nitrospiraceae</taxon>
        <taxon>Nitrospira</taxon>
    </lineage>
</organism>
<gene>
    <name evidence="2" type="ORF">NSPZN2_10351</name>
</gene>
<keyword evidence="3" id="KW-1185">Reference proteome</keyword>